<dbReference type="SUPFAM" id="SSF52540">
    <property type="entry name" value="P-loop containing nucleoside triphosphate hydrolases"/>
    <property type="match status" value="1"/>
</dbReference>
<dbReference type="SUPFAM" id="SSF88697">
    <property type="entry name" value="PUA domain-like"/>
    <property type="match status" value="1"/>
</dbReference>
<evidence type="ECO:0000256" key="11">
    <source>
        <dbReference type="PROSITE-ProRule" id="PRU01122"/>
    </source>
</evidence>
<comment type="subcellular location">
    <subcellularLocation>
        <location evidence="1 9">Mitochondrion matrix</location>
    </subcellularLocation>
</comment>
<dbReference type="PROSITE" id="PS51786">
    <property type="entry name" value="LON_PROTEOLYTIC"/>
    <property type="match status" value="1"/>
</dbReference>
<dbReference type="PANTHER" id="PTHR43718">
    <property type="entry name" value="LON PROTEASE"/>
    <property type="match status" value="1"/>
</dbReference>
<feature type="region of interest" description="Disordered" evidence="13">
    <location>
        <begin position="214"/>
        <end position="252"/>
    </location>
</feature>
<feature type="region of interest" description="Disordered" evidence="13">
    <location>
        <begin position="65"/>
        <end position="102"/>
    </location>
</feature>
<dbReference type="InterPro" id="IPR015947">
    <property type="entry name" value="PUA-like_sf"/>
</dbReference>
<evidence type="ECO:0000313" key="16">
    <source>
        <dbReference type="Proteomes" id="UP001652624"/>
    </source>
</evidence>
<protein>
    <recommendedName>
        <fullName evidence="9">Lon protease homolog, mitochondrial</fullName>
        <ecNumber evidence="9">3.4.21.53</ecNumber>
    </recommendedName>
    <alternativeName>
        <fullName evidence="9">Lon protease-like protein</fullName>
        <shortName evidence="9">LONP</shortName>
    </alternativeName>
    <alternativeName>
        <fullName evidence="9">Mitochondrial ATP-dependent protease Lon</fullName>
    </alternativeName>
    <alternativeName>
        <fullName evidence="9">Serine protease 15</fullName>
    </alternativeName>
</protein>
<accession>A0ABM3WMX9</accession>
<evidence type="ECO:0000259" key="15">
    <source>
        <dbReference type="PROSITE" id="PS51787"/>
    </source>
</evidence>
<keyword evidence="4 9" id="KW-0378">Hydrolase</keyword>
<dbReference type="InterPro" id="IPR027065">
    <property type="entry name" value="Lon_Prtase"/>
</dbReference>
<evidence type="ECO:0000256" key="8">
    <source>
        <dbReference type="ARBA" id="ARBA00023128"/>
    </source>
</evidence>
<proteinExistence type="inferred from homology"/>
<dbReference type="InterPro" id="IPR027503">
    <property type="entry name" value="Lonm_euk"/>
</dbReference>
<evidence type="ECO:0000256" key="6">
    <source>
        <dbReference type="ARBA" id="ARBA00022840"/>
    </source>
</evidence>
<dbReference type="GO" id="GO:0008233">
    <property type="term" value="F:peptidase activity"/>
    <property type="evidence" value="ECO:0007669"/>
    <property type="project" value="UniProtKB-KW"/>
</dbReference>
<gene>
    <name evidence="9 17" type="primary">LONP1</name>
</gene>
<dbReference type="Gene3D" id="3.30.230.10">
    <property type="match status" value="1"/>
</dbReference>
<keyword evidence="5 9" id="KW-0720">Serine protease</keyword>
<dbReference type="CDD" id="cd19500">
    <property type="entry name" value="RecA-like_Lon"/>
    <property type="match status" value="1"/>
</dbReference>
<organism evidence="16 17">
    <name type="scientific">Erinaceus europaeus</name>
    <name type="common">Western European hedgehog</name>
    <dbReference type="NCBI Taxonomy" id="9365"/>
    <lineage>
        <taxon>Eukaryota</taxon>
        <taxon>Metazoa</taxon>
        <taxon>Chordata</taxon>
        <taxon>Craniata</taxon>
        <taxon>Vertebrata</taxon>
        <taxon>Euteleostomi</taxon>
        <taxon>Mammalia</taxon>
        <taxon>Eutheria</taxon>
        <taxon>Laurasiatheria</taxon>
        <taxon>Eulipotyphla</taxon>
        <taxon>Erinaceidae</taxon>
        <taxon>Erinaceinae</taxon>
        <taxon>Erinaceus</taxon>
    </lineage>
</organism>
<dbReference type="Gene3D" id="2.30.130.40">
    <property type="entry name" value="LON domain-like"/>
    <property type="match status" value="1"/>
</dbReference>
<keyword evidence="3 9" id="KW-0547">Nucleotide-binding</keyword>
<evidence type="ECO:0000256" key="2">
    <source>
        <dbReference type="ARBA" id="ARBA00022670"/>
    </source>
</evidence>
<evidence type="ECO:0000313" key="17">
    <source>
        <dbReference type="RefSeq" id="XP_060037928.1"/>
    </source>
</evidence>
<feature type="domain" description="Lon N-terminal" evidence="15">
    <location>
        <begin position="120"/>
        <end position="361"/>
    </location>
</feature>
<keyword evidence="7 9" id="KW-0238">DNA-binding</keyword>
<evidence type="ECO:0000256" key="13">
    <source>
        <dbReference type="SAM" id="MobiDB-lite"/>
    </source>
</evidence>
<evidence type="ECO:0000256" key="12">
    <source>
        <dbReference type="RuleBase" id="RU000591"/>
    </source>
</evidence>
<dbReference type="PROSITE" id="PS51787">
    <property type="entry name" value="LON_N"/>
    <property type="match status" value="1"/>
</dbReference>
<dbReference type="InterPro" id="IPR020568">
    <property type="entry name" value="Ribosomal_Su5_D2-typ_SF"/>
</dbReference>
<dbReference type="InterPro" id="IPR003593">
    <property type="entry name" value="AAA+_ATPase"/>
</dbReference>
<dbReference type="InterPro" id="IPR054594">
    <property type="entry name" value="Lon_lid"/>
</dbReference>
<dbReference type="InterPro" id="IPR003111">
    <property type="entry name" value="Lon_prtase_N"/>
</dbReference>
<dbReference type="PRINTS" id="PR00830">
    <property type="entry name" value="ENDOLAPTASE"/>
</dbReference>
<dbReference type="SMART" id="SM00464">
    <property type="entry name" value="LON"/>
    <property type="match status" value="1"/>
</dbReference>
<comment type="catalytic activity">
    <reaction evidence="9">
        <text>Hydrolysis of proteins in presence of ATP.</text>
        <dbReference type="EC" id="3.4.21.53"/>
    </reaction>
</comment>
<feature type="active site" evidence="9 11">
    <location>
        <position position="850"/>
    </location>
</feature>
<dbReference type="GeneID" id="103115075"/>
<dbReference type="PANTHER" id="PTHR43718:SF2">
    <property type="entry name" value="LON PROTEASE HOMOLOG, MITOCHONDRIAL"/>
    <property type="match status" value="1"/>
</dbReference>
<comment type="similarity">
    <text evidence="9 10 11 12">Belongs to the peptidase S16 family.</text>
</comment>
<keyword evidence="2 9" id="KW-0645">Protease</keyword>
<dbReference type="Pfam" id="PF22667">
    <property type="entry name" value="Lon_lid"/>
    <property type="match status" value="1"/>
</dbReference>
<evidence type="ECO:0000256" key="5">
    <source>
        <dbReference type="ARBA" id="ARBA00022825"/>
    </source>
</evidence>
<evidence type="ECO:0000256" key="4">
    <source>
        <dbReference type="ARBA" id="ARBA00022801"/>
    </source>
</evidence>
<dbReference type="Gene3D" id="3.40.50.300">
    <property type="entry name" value="P-loop containing nucleotide triphosphate hydrolases"/>
    <property type="match status" value="1"/>
</dbReference>
<evidence type="ECO:0000256" key="1">
    <source>
        <dbReference type="ARBA" id="ARBA00004305"/>
    </source>
</evidence>
<keyword evidence="6 9" id="KW-0067">ATP-binding</keyword>
<dbReference type="Proteomes" id="UP001652624">
    <property type="component" value="Chromosome 23"/>
</dbReference>
<dbReference type="HAMAP" id="MF_03120">
    <property type="entry name" value="lonm_euk"/>
    <property type="match status" value="1"/>
</dbReference>
<evidence type="ECO:0000256" key="10">
    <source>
        <dbReference type="PIRNR" id="PIRNR001174"/>
    </source>
</evidence>
<feature type="active site" evidence="9 11">
    <location>
        <position position="893"/>
    </location>
</feature>
<evidence type="ECO:0000259" key="14">
    <source>
        <dbReference type="PROSITE" id="PS51786"/>
    </source>
</evidence>
<dbReference type="InterPro" id="IPR014721">
    <property type="entry name" value="Ribsml_uS5_D2-typ_fold_subgr"/>
</dbReference>
<dbReference type="NCBIfam" id="TIGR00763">
    <property type="entry name" value="lon"/>
    <property type="match status" value="1"/>
</dbReference>
<dbReference type="InterPro" id="IPR008269">
    <property type="entry name" value="Lon_proteolytic"/>
</dbReference>
<dbReference type="Pfam" id="PF00004">
    <property type="entry name" value="AAA"/>
    <property type="match status" value="1"/>
</dbReference>
<evidence type="ECO:0000256" key="7">
    <source>
        <dbReference type="ARBA" id="ARBA00023125"/>
    </source>
</evidence>
<dbReference type="InterPro" id="IPR003959">
    <property type="entry name" value="ATPase_AAA_core"/>
</dbReference>
<dbReference type="PROSITE" id="PS01046">
    <property type="entry name" value="LON_SER"/>
    <property type="match status" value="1"/>
</dbReference>
<keyword evidence="9" id="KW-0809">Transit peptide</keyword>
<comment type="subunit">
    <text evidence="9">Homohexamer. Organized in a ring with a central cavity. The ATP-binding and proteolytic domains (AP-domain) form a hexameric chamber, while the N-terminal domain is arranged as a trimer of dimers. DNA and RNA binding is stimulated by substrate and inhibited by ATP binding. Interacts with TWNK and mitochondrial DNA polymerase subunit POLG.</text>
</comment>
<dbReference type="GO" id="GO:0006508">
    <property type="term" value="P:proteolysis"/>
    <property type="evidence" value="ECO:0007669"/>
    <property type="project" value="UniProtKB-KW"/>
</dbReference>
<feature type="transit peptide" description="Mitochondrion" evidence="9">
    <location>
        <begin position="1"/>
        <end position="67"/>
    </location>
</feature>
<dbReference type="SUPFAM" id="SSF54211">
    <property type="entry name" value="Ribosomal protein S5 domain 2-like"/>
    <property type="match status" value="1"/>
</dbReference>
<evidence type="ECO:0000256" key="9">
    <source>
        <dbReference type="HAMAP-Rule" id="MF_03120"/>
    </source>
</evidence>
<evidence type="ECO:0000256" key="3">
    <source>
        <dbReference type="ARBA" id="ARBA00022741"/>
    </source>
</evidence>
<reference evidence="17" key="1">
    <citation type="submission" date="2025-08" db="UniProtKB">
        <authorList>
            <consortium name="RefSeq"/>
        </authorList>
    </citation>
    <scope>IDENTIFICATION</scope>
</reference>
<dbReference type="RefSeq" id="XP_060037928.1">
    <property type="nucleotide sequence ID" value="XM_060181945.1"/>
</dbReference>
<keyword evidence="16" id="KW-1185">Reference proteome</keyword>
<dbReference type="InterPro" id="IPR008268">
    <property type="entry name" value="Peptidase_S16_AS"/>
</dbReference>
<keyword evidence="8 9" id="KW-0496">Mitochondrion</keyword>
<dbReference type="InterPro" id="IPR004815">
    <property type="entry name" value="Lon_bac/euk-typ"/>
</dbReference>
<dbReference type="Pfam" id="PF05362">
    <property type="entry name" value="Lon_C"/>
    <property type="match status" value="1"/>
</dbReference>
<feature type="chain" id="PRO_5044918107" description="Lon protease homolog, mitochondrial" evidence="9">
    <location>
        <begin position="68"/>
        <end position="953"/>
    </location>
</feature>
<dbReference type="Pfam" id="PF02190">
    <property type="entry name" value="LON_substr_bdg"/>
    <property type="match status" value="1"/>
</dbReference>
<feature type="binding site" evidence="9">
    <location>
        <begin position="514"/>
        <end position="521"/>
    </location>
    <ligand>
        <name>ATP</name>
        <dbReference type="ChEBI" id="CHEBI:30616"/>
    </ligand>
</feature>
<dbReference type="EC" id="3.4.21.53" evidence="9"/>
<dbReference type="InterPro" id="IPR027417">
    <property type="entry name" value="P-loop_NTPase"/>
</dbReference>
<comment type="function">
    <text evidence="9">ATP-dependent serine protease that mediates the selective degradation of misfolded, unassembled or oxidatively damaged polypeptides as well as certain short-lived regulatory proteins in the mitochondrial matrix. May also have a chaperone function in the assembly of inner membrane protein complexes. Participates in the regulation of mitochondrial gene expression and in the maintenance of the integrity of the mitochondrial genome. Binds to mitochondrial promoters and RNA in a single-stranded, site-specific, and strand-specific manner. May regulate mitochondrial DNA replication and/or gene expression using site-specific, single-stranded DNA binding to target the degradation of regulatory proteins binding to adjacent sites in mitochondrial promoters.</text>
</comment>
<dbReference type="SMART" id="SM00382">
    <property type="entry name" value="AAA"/>
    <property type="match status" value="1"/>
</dbReference>
<feature type="region of interest" description="Disordered" evidence="13">
    <location>
        <begin position="772"/>
        <end position="797"/>
    </location>
</feature>
<dbReference type="InterPro" id="IPR046336">
    <property type="entry name" value="Lon_prtase_N_sf"/>
</dbReference>
<dbReference type="PIRSF" id="PIRSF001174">
    <property type="entry name" value="Lon_proteas"/>
    <property type="match status" value="1"/>
</dbReference>
<sequence length="953" mass="104604">MAAGAGCVRLWGATRGWALRRPLLAAAGGRVPSTAGAWGARGRPACEASPPWALWGRGPAPAGRWRSLWDADSRGGGGGGGGGGGEAAEGGGAEDGAGGGDGPVITALTPMTIPDVFPHLPLIAVTRNPVFPRFIKIIEVKNKKLVELLRRKVRLAQPYAGVFLKRDDSNEADVVESLGEVYRTGTFVQIHEMQDLGDKLRMIVMGHRRIHISRQLEPEAEEPEAEQNKGRRKAKRGRKEAGVSAEAVAGLEVPGGGPGEVLMVEVDNVVHEDFQVTEEVKALTAEIVKTIRDIIALNPLYRESVLQMMQAGQRVVDNPIYLSDMGAALTGAESHELQDVLEETNIPKRLYKALSLLKKEFELSKLQQRLGREVEEKIKQTHRKYLLQEQLKIIKKELGLEKEDKDAIEERFRERLRGLRVPPHVMAVVDEELGKLGLLDNHSSEFNVTRNYLDWLTSIPWGKSSEENLDLARAQAVLEEDHYGMEDVKRRILEFIAVSQLRGSTQGKILCFYGPPGVGKTSIARSIARALNREYFRFSVGGMTDVAEIKGHRRTYVGAMPGKIIQCLKKTKTENPLVLIDEVDKIGRGFQGDPSSALLELLDPEQNANFLDHYLDVPVDLSKVLFICTANVTDTIPEPLRDRMEMINVSGYVAQEKLAIAERYLVPQARVLCGLDESRARLSPEVLSLLIRQYCRESGVRNLQKQVEKVLRKAAYRIVSGEAAAVDVTPENLQDFVGKPLFTSERMYGATPPGVVMGLAWTAMGGSTLFVETSQRRPRARQDGQDGQGGQDGSLEVTGQLGDVMKESARIAYTFARAFLMERDPDNDFLLAAHLHLHVPEGATPKDGPSAGCTIVTALLSLALDQPVRQDLAMTGEVSLTGKVLPVGGIKEKTIAAKRAGVTCVVLPAENRRDFLELPGFLRDGLEVHFAAHYRDVFPVAFPAQPRALALQR</sequence>
<name>A0ABM3WMX9_ERIEU</name>
<feature type="domain" description="Lon proteolytic" evidence="14">
    <location>
        <begin position="750"/>
        <end position="944"/>
    </location>
</feature>
<dbReference type="Gene3D" id="1.10.8.60">
    <property type="match status" value="1"/>
</dbReference>
<dbReference type="Gene3D" id="1.20.58.1480">
    <property type="match status" value="1"/>
</dbReference>
<feature type="compositionally biased region" description="Gly residues" evidence="13">
    <location>
        <begin position="74"/>
        <end position="102"/>
    </location>
</feature>
<dbReference type="Gene3D" id="1.20.5.5270">
    <property type="match status" value="1"/>
</dbReference>